<reference evidence="1 2" key="1">
    <citation type="submission" date="2017-06" db="EMBL/GenBank/DDBJ databases">
        <title>Genome sequencing of cyanobaciteial culture collection at National Institute for Environmental Studies (NIES).</title>
        <authorList>
            <person name="Hirose Y."/>
            <person name="Shimura Y."/>
            <person name="Fujisawa T."/>
            <person name="Nakamura Y."/>
            <person name="Kawachi M."/>
        </authorList>
    </citation>
    <scope>NUCLEOTIDE SEQUENCE [LARGE SCALE GENOMIC DNA]</scope>
    <source>
        <strain evidence="1 2">NIES-23</strain>
    </source>
</reference>
<dbReference type="AlphaFoldDB" id="A0A1Z4KSC0"/>
<name>A0A1Z4KSC0_ANAVA</name>
<protein>
    <submittedName>
        <fullName evidence="1">Uncharacterized protein</fullName>
    </submittedName>
</protein>
<evidence type="ECO:0000313" key="1">
    <source>
        <dbReference type="EMBL" id="BAY71900.1"/>
    </source>
</evidence>
<gene>
    <name evidence="1" type="ORF">NIES23_47230</name>
</gene>
<proteinExistence type="predicted"/>
<accession>A0A1Z4KSC0</accession>
<organism evidence="1 2">
    <name type="scientific">Trichormus variabilis NIES-23</name>
    <dbReference type="NCBI Taxonomy" id="1973479"/>
    <lineage>
        <taxon>Bacteria</taxon>
        <taxon>Bacillati</taxon>
        <taxon>Cyanobacteriota</taxon>
        <taxon>Cyanophyceae</taxon>
        <taxon>Nostocales</taxon>
        <taxon>Nostocaceae</taxon>
        <taxon>Trichormus</taxon>
    </lineage>
</organism>
<dbReference type="EMBL" id="AP018216">
    <property type="protein sequence ID" value="BAY71900.1"/>
    <property type="molecule type" value="Genomic_DNA"/>
</dbReference>
<dbReference type="Proteomes" id="UP000217507">
    <property type="component" value="Chromosome"/>
</dbReference>
<evidence type="ECO:0000313" key="2">
    <source>
        <dbReference type="Proteomes" id="UP000217507"/>
    </source>
</evidence>
<sequence>MSSKPTTFISVSKNKSSKLLETFVCSNSLPACILSLIFNANKSSMTSLESGNWLVLSLASCIISPAVTGALNKSSDSKLFFSKKFSPNNKLKSSVLFIVFSVSSLSSSSDRKSAISLSTSSPVLSLASTPKLLVLLISIISSCCHVSSNSGVSPSNKSARVFNSANPTSGPWV</sequence>